<proteinExistence type="inferred from homology"/>
<dbReference type="SFLD" id="SFLDG01020">
    <property type="entry name" value="Terpene_Cyclase_Like_2"/>
    <property type="match status" value="1"/>
</dbReference>
<reference evidence="3 4" key="1">
    <citation type="submission" date="2017-10" db="EMBL/GenBank/DDBJ databases">
        <title>Sequencing the genomes of 1000 actinobacteria strains.</title>
        <authorList>
            <person name="Klenk H.-P."/>
        </authorList>
    </citation>
    <scope>NUCLEOTIDE SEQUENCE [LARGE SCALE GENOMIC DNA]</scope>
    <source>
        <strain evidence="3 4">DSM 46092</strain>
    </source>
</reference>
<dbReference type="Proteomes" id="UP000243542">
    <property type="component" value="Unassembled WGS sequence"/>
</dbReference>
<dbReference type="SFLD" id="SFLDS00005">
    <property type="entry name" value="Isoprenoid_Synthase_Type_I"/>
    <property type="match status" value="1"/>
</dbReference>
<comment type="similarity">
    <text evidence="2">Belongs to the terpene synthase family.</text>
</comment>
<dbReference type="PANTHER" id="PTHR35201:SF4">
    <property type="entry name" value="BETA-PINACENE SYNTHASE-RELATED"/>
    <property type="match status" value="1"/>
</dbReference>
<keyword evidence="2" id="KW-0460">Magnesium</keyword>
<dbReference type="PANTHER" id="PTHR35201">
    <property type="entry name" value="TERPENE SYNTHASE"/>
    <property type="match status" value="1"/>
</dbReference>
<dbReference type="EC" id="4.2.3.-" evidence="2"/>
<dbReference type="SUPFAM" id="SSF48576">
    <property type="entry name" value="Terpenoid synthases"/>
    <property type="match status" value="1"/>
</dbReference>
<comment type="caution">
    <text evidence="3">The sequence shown here is derived from an EMBL/GenBank/DDBJ whole genome shotgun (WGS) entry which is preliminary data.</text>
</comment>
<evidence type="ECO:0000313" key="4">
    <source>
        <dbReference type="Proteomes" id="UP000243542"/>
    </source>
</evidence>
<protein>
    <recommendedName>
        <fullName evidence="2">Terpene synthase</fullName>
        <ecNumber evidence="2">4.2.3.-</ecNumber>
    </recommendedName>
</protein>
<evidence type="ECO:0000256" key="1">
    <source>
        <dbReference type="ARBA" id="ARBA00023239"/>
    </source>
</evidence>
<dbReference type="Gene3D" id="1.10.600.10">
    <property type="entry name" value="Farnesyl Diphosphate Synthase"/>
    <property type="match status" value="1"/>
</dbReference>
<accession>A0A2A9FJV1</accession>
<gene>
    <name evidence="3" type="ORF">ATK36_6303</name>
</gene>
<dbReference type="EMBL" id="PDJK01000002">
    <property type="protein sequence ID" value="PFG51036.1"/>
    <property type="molecule type" value="Genomic_DNA"/>
</dbReference>
<evidence type="ECO:0000256" key="2">
    <source>
        <dbReference type="RuleBase" id="RU366034"/>
    </source>
</evidence>
<dbReference type="InterPro" id="IPR034686">
    <property type="entry name" value="Terpene_cyclase-like_2"/>
</dbReference>
<evidence type="ECO:0000313" key="3">
    <source>
        <dbReference type="EMBL" id="PFG51036.1"/>
    </source>
</evidence>
<sequence length="352" mass="41095">MESPDYLKGEHLVTGLTEQELYSRLADLPRPHYPFPDLTNPKMEELAQEYYRWIDEDYAFHSEQARTRHKRHRLTDLAARAFPFLTLAELRPVARYASSGAMMDDYFDRCSHDEMSAIRERIMALLTGDDDEPPHDLGIYRQFHQLRQDAIACGMPMHLYENFIVAINQMLTGFQDEKRYIALNRPAPLPVFLTIRECTSGGAPFAKYLCMQKDFRTLPDTVLEHPAILRMHALSSRIIGWHNDIVSLPKELSRRGDVINLVITLRHEHNVSLTEAYMMALKFHDNDLKELITLTDNLPDFSQWQDRAVEYAHTIGIMLQGVYSWHTKNSLRYVPGSYVEPEYISQEFRWKC</sequence>
<keyword evidence="2" id="KW-0479">Metal-binding</keyword>
<dbReference type="InterPro" id="IPR008949">
    <property type="entry name" value="Isoprenoid_synthase_dom_sf"/>
</dbReference>
<keyword evidence="1 2" id="KW-0456">Lyase</keyword>
<name>A0A2A9FJV1_9PSEU</name>
<comment type="cofactor">
    <cofactor evidence="2">
        <name>Mg(2+)</name>
        <dbReference type="ChEBI" id="CHEBI:18420"/>
    </cofactor>
</comment>
<dbReference type="GO" id="GO:0046872">
    <property type="term" value="F:metal ion binding"/>
    <property type="evidence" value="ECO:0007669"/>
    <property type="project" value="UniProtKB-KW"/>
</dbReference>
<dbReference type="AlphaFoldDB" id="A0A2A9FJV1"/>
<organism evidence="3 4">
    <name type="scientific">Amycolatopsis sulphurea</name>
    <dbReference type="NCBI Taxonomy" id="76022"/>
    <lineage>
        <taxon>Bacteria</taxon>
        <taxon>Bacillati</taxon>
        <taxon>Actinomycetota</taxon>
        <taxon>Actinomycetes</taxon>
        <taxon>Pseudonocardiales</taxon>
        <taxon>Pseudonocardiaceae</taxon>
        <taxon>Amycolatopsis</taxon>
    </lineage>
</organism>
<dbReference type="Pfam" id="PF19086">
    <property type="entry name" value="Terpene_syn_C_2"/>
    <property type="match status" value="1"/>
</dbReference>
<keyword evidence="4" id="KW-1185">Reference proteome</keyword>
<dbReference type="GO" id="GO:0010333">
    <property type="term" value="F:terpene synthase activity"/>
    <property type="evidence" value="ECO:0007669"/>
    <property type="project" value="InterPro"/>
</dbReference>